<dbReference type="GO" id="GO:0048675">
    <property type="term" value="P:axon extension"/>
    <property type="evidence" value="ECO:0007669"/>
    <property type="project" value="TreeGrafter"/>
</dbReference>
<reference evidence="3" key="2">
    <citation type="submission" date="2025-09" db="UniProtKB">
        <authorList>
            <consortium name="Ensembl"/>
        </authorList>
    </citation>
    <scope>IDENTIFICATION</scope>
</reference>
<keyword evidence="1" id="KW-0175">Coiled coil</keyword>
<dbReference type="InterPro" id="IPR033362">
    <property type="entry name" value="SSNA1_fam"/>
</dbReference>
<evidence type="ECO:0000256" key="1">
    <source>
        <dbReference type="SAM" id="Coils"/>
    </source>
</evidence>
<feature type="region of interest" description="Disordered" evidence="2">
    <location>
        <begin position="312"/>
        <end position="338"/>
    </location>
</feature>
<feature type="coiled-coil region" evidence="1">
    <location>
        <begin position="231"/>
        <end position="265"/>
    </location>
</feature>
<dbReference type="GO" id="GO:0005813">
    <property type="term" value="C:centrosome"/>
    <property type="evidence" value="ECO:0007669"/>
    <property type="project" value="TreeGrafter"/>
</dbReference>
<dbReference type="GO" id="GO:0036064">
    <property type="term" value="C:ciliary basal body"/>
    <property type="evidence" value="ECO:0007669"/>
    <property type="project" value="TreeGrafter"/>
</dbReference>
<dbReference type="PANTHER" id="PTHR28661:SF1">
    <property type="entry name" value="MICROTUBULE NUCLEATION FACTOR SSNA1"/>
    <property type="match status" value="1"/>
</dbReference>
<reference evidence="3" key="1">
    <citation type="submission" date="2025-08" db="UniProtKB">
        <authorList>
            <consortium name="Ensembl"/>
        </authorList>
    </citation>
    <scope>IDENTIFICATION</scope>
</reference>
<feature type="compositionally biased region" description="Gly residues" evidence="2">
    <location>
        <begin position="145"/>
        <end position="162"/>
    </location>
</feature>
<name>A0A8C3KIR6_9CHAR</name>
<evidence type="ECO:0000256" key="2">
    <source>
        <dbReference type="SAM" id="MobiDB-lite"/>
    </source>
</evidence>
<sequence length="338" mass="34660">LPGGGSRATATWPAAPLCGTYASLAGATGDGRTPPAFPSRPPEPPHPRPPFPPPQPPAPAVPPASKPRNPEGGAEGTGQAQGRRLEPPQPPRGGGVRACPAPPGAPGPAKARRPEGGVRRAAAPPPGPCPASLPGPPSPPAHQPQGGGRHQGGAEGVPGGGEPRARRRLHAGRAAGRGGAAGPGRWAGRGRRCGSTTRSCGRVSGAGPGWGGVFWRRGRGCGLTAVSPAGLAELRARREELSGRIREEEAERDRLQGRLGALTQRLARTSESLARNMVARGELDRTIAETEAAYGKILESSQTLLDVLKEEIGNAGKASEPQSTSKEREKQARGEKHS</sequence>
<feature type="compositionally biased region" description="Pro residues" evidence="2">
    <location>
        <begin position="35"/>
        <end position="65"/>
    </location>
</feature>
<feature type="compositionally biased region" description="Pro residues" evidence="2">
    <location>
        <begin position="123"/>
        <end position="142"/>
    </location>
</feature>
<proteinExistence type="predicted"/>
<dbReference type="Ensembl" id="ENSCPGT00000026790.1">
    <property type="protein sequence ID" value="ENSCPGP00000024527.1"/>
    <property type="gene ID" value="ENSCPGG00000016893.1"/>
</dbReference>
<dbReference type="PANTHER" id="PTHR28661">
    <property type="entry name" value="SJOEGREN SYNDROME NUCLEAR AUTOANTIGEN 1"/>
    <property type="match status" value="1"/>
</dbReference>
<accession>A0A8C3KIR6</accession>
<dbReference type="Proteomes" id="UP000694419">
    <property type="component" value="Unplaced"/>
</dbReference>
<feature type="compositionally biased region" description="Gly residues" evidence="2">
    <location>
        <begin position="175"/>
        <end position="187"/>
    </location>
</feature>
<evidence type="ECO:0008006" key="5">
    <source>
        <dbReference type="Google" id="ProtNLM"/>
    </source>
</evidence>
<feature type="compositionally biased region" description="Low complexity" evidence="2">
    <location>
        <begin position="193"/>
        <end position="202"/>
    </location>
</feature>
<feature type="compositionally biased region" description="Basic and acidic residues" evidence="2">
    <location>
        <begin position="325"/>
        <end position="338"/>
    </location>
</feature>
<dbReference type="GO" id="GO:0030424">
    <property type="term" value="C:axon"/>
    <property type="evidence" value="ECO:0007669"/>
    <property type="project" value="TreeGrafter"/>
</dbReference>
<protein>
    <recommendedName>
        <fullName evidence="5">SSNA1</fullName>
    </recommendedName>
</protein>
<organism evidence="3 4">
    <name type="scientific">Calidris pygmaea</name>
    <name type="common">Spoon-billed sandpiper</name>
    <dbReference type="NCBI Taxonomy" id="425635"/>
    <lineage>
        <taxon>Eukaryota</taxon>
        <taxon>Metazoa</taxon>
        <taxon>Chordata</taxon>
        <taxon>Craniata</taxon>
        <taxon>Vertebrata</taxon>
        <taxon>Euteleostomi</taxon>
        <taxon>Archelosauria</taxon>
        <taxon>Archosauria</taxon>
        <taxon>Dinosauria</taxon>
        <taxon>Saurischia</taxon>
        <taxon>Theropoda</taxon>
        <taxon>Coelurosauria</taxon>
        <taxon>Aves</taxon>
        <taxon>Neognathae</taxon>
        <taxon>Neoaves</taxon>
        <taxon>Charadriiformes</taxon>
        <taxon>Scolopacidae</taxon>
        <taxon>Calidris</taxon>
    </lineage>
</organism>
<evidence type="ECO:0000313" key="3">
    <source>
        <dbReference type="Ensembl" id="ENSCPGP00000024527.1"/>
    </source>
</evidence>
<keyword evidence="4" id="KW-1185">Reference proteome</keyword>
<feature type="region of interest" description="Disordered" evidence="2">
    <location>
        <begin position="1"/>
        <end position="206"/>
    </location>
</feature>
<dbReference type="AlphaFoldDB" id="A0A8C3KIR6"/>
<evidence type="ECO:0000313" key="4">
    <source>
        <dbReference type="Proteomes" id="UP000694419"/>
    </source>
</evidence>